<gene>
    <name evidence="2" type="ORF">XELAEV_18022685mg</name>
</gene>
<proteinExistence type="predicted"/>
<evidence type="ECO:0000256" key="1">
    <source>
        <dbReference type="SAM" id="MobiDB-lite"/>
    </source>
</evidence>
<dbReference type="PANTHER" id="PTHR40240:SF1">
    <property type="entry name" value="PLEXUS, ISOFORM A"/>
    <property type="match status" value="1"/>
</dbReference>
<protein>
    <recommendedName>
        <fullName evidence="4">Genetic suppressor element 1</fullName>
    </recommendedName>
</protein>
<evidence type="ECO:0000313" key="2">
    <source>
        <dbReference type="EMBL" id="OCT84532.1"/>
    </source>
</evidence>
<dbReference type="OMA" id="YCCANPE"/>
<sequence length="617" mass="68052">MSDTGAVAMSRKQRLMAALEEDERATTPGTEEQPGVLVYCFICGGGVPRGREVRLPVRCPAREGCAFFPFLQQQEPAPGAEPLSPGGCVRVCAVCQRFLAAQWDAFERSRTPLEKRMYWLKRPYQCGGDGARSNPRDWNPNYDSDLSDLSDNDLSEPEESGEARPEPTQGNRRPWAVATVPSLAPPHCAPCRGSPNDRARRMGAEIEQSHGRENGHLSGMCYICGGHSAGHTIHVQKQEHTPQTPFFPFLWLHTPPAGAQPITPGGSARACSRCFSSLMQQWQSFDMANVPVLQRLYVVPLHANSTPEKAAPQRAAESHPSAPALCYLCGEDCANHVKLVQSRITNGNAKTSMHFPFLSQLPCPPSARGVNQQGEAQSCRKCYGVLEDIWSIYRASQNEELINSAQSFLARYHQVFNSLDPGTSAESHNSRPEAISGHISICYVCGAEPGPGLEYQVSINPPSRYGDKEPFFPFLTVYPPAPRAKPADSTGLVSTCGLCYHDLLGQWFQQEMKSQQPSSPWSRQYQVETFVCFFCRQEKKRMLGLKAIQVARLPVFLHAPRMANTLLVDDGKQLLIGACIECRPLALAGISTTQSGAMVPSQKIEWLPSWLYSSLFI</sequence>
<dbReference type="PANTHER" id="PTHR40240">
    <property type="entry name" value="PLEXUS, ISOFORM A"/>
    <property type="match status" value="1"/>
</dbReference>
<reference evidence="3" key="1">
    <citation type="journal article" date="2016" name="Nature">
        <title>Genome evolution in the allotetraploid frog Xenopus laevis.</title>
        <authorList>
            <person name="Session A.M."/>
            <person name="Uno Y."/>
            <person name="Kwon T."/>
            <person name="Chapman J.A."/>
            <person name="Toyoda A."/>
            <person name="Takahashi S."/>
            <person name="Fukui A."/>
            <person name="Hikosaka A."/>
            <person name="Suzuki A."/>
            <person name="Kondo M."/>
            <person name="van Heeringen S.J."/>
            <person name="Quigley I."/>
            <person name="Heinz S."/>
            <person name="Ogino H."/>
            <person name="Ochi H."/>
            <person name="Hellsten U."/>
            <person name="Lyons J.B."/>
            <person name="Simakov O."/>
            <person name="Putnam N."/>
            <person name="Stites J."/>
            <person name="Kuroki Y."/>
            <person name="Tanaka T."/>
            <person name="Michiue T."/>
            <person name="Watanabe M."/>
            <person name="Bogdanovic O."/>
            <person name="Lister R."/>
            <person name="Georgiou G."/>
            <person name="Paranjpe S.S."/>
            <person name="van Kruijsbergen I."/>
            <person name="Shu S."/>
            <person name="Carlson J."/>
            <person name="Kinoshita T."/>
            <person name="Ohta Y."/>
            <person name="Mawaribuchi S."/>
            <person name="Jenkins J."/>
            <person name="Grimwood J."/>
            <person name="Schmutz J."/>
            <person name="Mitros T."/>
            <person name="Mozaffari S.V."/>
            <person name="Suzuki Y."/>
            <person name="Haramoto Y."/>
            <person name="Yamamoto T.S."/>
            <person name="Takagi C."/>
            <person name="Heald R."/>
            <person name="Miller K."/>
            <person name="Haudenschild C."/>
            <person name="Kitzman J."/>
            <person name="Nakayama T."/>
            <person name="Izutsu Y."/>
            <person name="Robert J."/>
            <person name="Fortriede J."/>
            <person name="Burns K."/>
            <person name="Lotay V."/>
            <person name="Karimi K."/>
            <person name="Yasuoka Y."/>
            <person name="Dichmann D.S."/>
            <person name="Flajnik M.F."/>
            <person name="Houston D.W."/>
            <person name="Shendure J."/>
            <person name="DuPasquier L."/>
            <person name="Vize P.D."/>
            <person name="Zorn A.M."/>
            <person name="Ito M."/>
            <person name="Marcotte E.M."/>
            <person name="Wallingford J.B."/>
            <person name="Ito Y."/>
            <person name="Asashima M."/>
            <person name="Ueno N."/>
            <person name="Matsuda Y."/>
            <person name="Veenstra G.J."/>
            <person name="Fujiyama A."/>
            <person name="Harland R.M."/>
            <person name="Taira M."/>
            <person name="Rokhsar D.S."/>
        </authorList>
    </citation>
    <scope>NUCLEOTIDE SEQUENCE [LARGE SCALE GENOMIC DNA]</scope>
    <source>
        <strain evidence="3">J</strain>
    </source>
</reference>
<organism evidence="2 3">
    <name type="scientific">Xenopus laevis</name>
    <name type="common">African clawed frog</name>
    <dbReference type="NCBI Taxonomy" id="8355"/>
    <lineage>
        <taxon>Eukaryota</taxon>
        <taxon>Metazoa</taxon>
        <taxon>Chordata</taxon>
        <taxon>Craniata</taxon>
        <taxon>Vertebrata</taxon>
        <taxon>Euteleostomi</taxon>
        <taxon>Amphibia</taxon>
        <taxon>Batrachia</taxon>
        <taxon>Anura</taxon>
        <taxon>Pipoidea</taxon>
        <taxon>Pipidae</taxon>
        <taxon>Xenopodinae</taxon>
        <taxon>Xenopus</taxon>
        <taxon>Xenopus</taxon>
    </lineage>
</organism>
<feature type="region of interest" description="Disordered" evidence="1">
    <location>
        <begin position="130"/>
        <end position="173"/>
    </location>
</feature>
<dbReference type="Proteomes" id="UP000694892">
    <property type="component" value="Chromosome 4L"/>
</dbReference>
<dbReference type="AlphaFoldDB" id="A0A974D3P5"/>
<dbReference type="EMBL" id="CM004472">
    <property type="protein sequence ID" value="OCT84532.1"/>
    <property type="molecule type" value="Genomic_DNA"/>
</dbReference>
<feature type="compositionally biased region" description="Acidic residues" evidence="1">
    <location>
        <begin position="145"/>
        <end position="160"/>
    </location>
</feature>
<accession>A0A974D3P5</accession>
<evidence type="ECO:0000313" key="3">
    <source>
        <dbReference type="Proteomes" id="UP000694892"/>
    </source>
</evidence>
<evidence type="ECO:0008006" key="4">
    <source>
        <dbReference type="Google" id="ProtNLM"/>
    </source>
</evidence>
<name>A0A974D3P5_XENLA</name>